<dbReference type="Proteomes" id="UP000183447">
    <property type="component" value="Unassembled WGS sequence"/>
</dbReference>
<sequence>MAQSDDPGHPDYWLRFLSEAQPLFESAPAAPPSIETLRSLYTHVLRAYHHTCALTGRAYEPATDFLHDHLEIVAIKPLGTGGLLHADNFLALERVAAAAFRDGHLTIGPGLQIIADLATLDPELLERLAPGGRLMLPAAGTARPDPAALAFHREHIFMRR</sequence>
<organism evidence="1 2">
    <name type="scientific">Devosia enhydra</name>
    <dbReference type="NCBI Taxonomy" id="665118"/>
    <lineage>
        <taxon>Bacteria</taxon>
        <taxon>Pseudomonadati</taxon>
        <taxon>Pseudomonadota</taxon>
        <taxon>Alphaproteobacteria</taxon>
        <taxon>Hyphomicrobiales</taxon>
        <taxon>Devosiaceae</taxon>
        <taxon>Devosia</taxon>
    </lineage>
</organism>
<dbReference type="EMBL" id="FPKU01000004">
    <property type="protein sequence ID" value="SFZ86624.1"/>
    <property type="molecule type" value="Genomic_DNA"/>
</dbReference>
<evidence type="ECO:0000313" key="2">
    <source>
        <dbReference type="Proteomes" id="UP000183447"/>
    </source>
</evidence>
<accession>A0A1K2I2R9</accession>
<proteinExistence type="predicted"/>
<dbReference type="OrthoDB" id="7951040at2"/>
<evidence type="ECO:0000313" key="1">
    <source>
        <dbReference type="EMBL" id="SFZ86624.1"/>
    </source>
</evidence>
<keyword evidence="2" id="KW-1185">Reference proteome</keyword>
<dbReference type="RefSeq" id="WP_072346501.1">
    <property type="nucleotide sequence ID" value="NZ_FPKU01000004.1"/>
</dbReference>
<evidence type="ECO:0008006" key="3">
    <source>
        <dbReference type="Google" id="ProtNLM"/>
    </source>
</evidence>
<gene>
    <name evidence="1" type="ORF">SAMN02983003_3815</name>
</gene>
<dbReference type="STRING" id="665118.SAMN02983003_3815"/>
<name>A0A1K2I2R9_9HYPH</name>
<reference evidence="1 2" key="1">
    <citation type="submission" date="2016-11" db="EMBL/GenBank/DDBJ databases">
        <authorList>
            <person name="Jaros S."/>
            <person name="Januszkiewicz K."/>
            <person name="Wedrychowicz H."/>
        </authorList>
    </citation>
    <scope>NUCLEOTIDE SEQUENCE [LARGE SCALE GENOMIC DNA]</scope>
    <source>
        <strain evidence="1 2">ATCC 23634</strain>
    </source>
</reference>
<dbReference type="AlphaFoldDB" id="A0A1K2I2R9"/>
<protein>
    <recommendedName>
        <fullName evidence="3">HNH endonuclease</fullName>
    </recommendedName>
</protein>